<organism evidence="11 12">
    <name type="scientific">Hyphococcus aureus</name>
    <dbReference type="NCBI Taxonomy" id="2666033"/>
    <lineage>
        <taxon>Bacteria</taxon>
        <taxon>Pseudomonadati</taxon>
        <taxon>Pseudomonadota</taxon>
        <taxon>Alphaproteobacteria</taxon>
        <taxon>Parvularculales</taxon>
        <taxon>Parvularculaceae</taxon>
        <taxon>Hyphococcus</taxon>
    </lineage>
</organism>
<evidence type="ECO:0000259" key="10">
    <source>
        <dbReference type="PROSITE" id="PS50968"/>
    </source>
</evidence>
<evidence type="ECO:0000256" key="5">
    <source>
        <dbReference type="ARBA" id="ARBA00022832"/>
    </source>
</evidence>
<dbReference type="EMBL" id="JBHPON010000001">
    <property type="protein sequence ID" value="MFC6034079.1"/>
    <property type="molecule type" value="Genomic_DNA"/>
</dbReference>
<dbReference type="CDD" id="cd06850">
    <property type="entry name" value="biotinyl_domain"/>
    <property type="match status" value="1"/>
</dbReference>
<dbReference type="PRINTS" id="PR01071">
    <property type="entry name" value="ACOABIOTINCC"/>
</dbReference>
<dbReference type="PROSITE" id="PS50968">
    <property type="entry name" value="BIOTINYL_LIPOYL"/>
    <property type="match status" value="1"/>
</dbReference>
<keyword evidence="7 9" id="KW-0275">Fatty acid biosynthesis</keyword>
<dbReference type="SUPFAM" id="SSF51230">
    <property type="entry name" value="Single hybrid motif"/>
    <property type="match status" value="1"/>
</dbReference>
<reference evidence="11 12" key="1">
    <citation type="submission" date="2024-09" db="EMBL/GenBank/DDBJ databases">
        <authorList>
            <person name="Zhang Z.-H."/>
        </authorList>
    </citation>
    <scope>NUCLEOTIDE SEQUENCE [LARGE SCALE GENOMIC DNA]</scope>
    <source>
        <strain evidence="11 12">HHTR114</strain>
    </source>
</reference>
<keyword evidence="5 9" id="KW-0276">Fatty acid metabolism</keyword>
<evidence type="ECO:0000256" key="8">
    <source>
        <dbReference type="ARBA" id="ARBA00023267"/>
    </source>
</evidence>
<name>A0ABW1KQW1_9PROT</name>
<dbReference type="GO" id="GO:0003989">
    <property type="term" value="F:acetyl-CoA carboxylase activity"/>
    <property type="evidence" value="ECO:0007669"/>
    <property type="project" value="UniProtKB-EC"/>
</dbReference>
<dbReference type="Proteomes" id="UP001596116">
    <property type="component" value="Unassembled WGS sequence"/>
</dbReference>
<protein>
    <recommendedName>
        <fullName evidence="3 9">Biotin carboxyl carrier protein of acetyl-CoA carboxylase</fullName>
    </recommendedName>
</protein>
<dbReference type="RefSeq" id="WP_379880610.1">
    <property type="nucleotide sequence ID" value="NZ_JBHPON010000001.1"/>
</dbReference>
<accession>A0ABW1KQW1</accession>
<evidence type="ECO:0000256" key="3">
    <source>
        <dbReference type="ARBA" id="ARBA00017562"/>
    </source>
</evidence>
<evidence type="ECO:0000313" key="11">
    <source>
        <dbReference type="EMBL" id="MFC6034079.1"/>
    </source>
</evidence>
<dbReference type="InterPro" id="IPR001882">
    <property type="entry name" value="Biotin_BS"/>
</dbReference>
<keyword evidence="6 9" id="KW-0443">Lipid metabolism</keyword>
<evidence type="ECO:0000256" key="2">
    <source>
        <dbReference type="ARBA" id="ARBA00005194"/>
    </source>
</evidence>
<dbReference type="PROSITE" id="PS00188">
    <property type="entry name" value="BIOTIN"/>
    <property type="match status" value="1"/>
</dbReference>
<dbReference type="PANTHER" id="PTHR45266:SF3">
    <property type="entry name" value="OXALOACETATE DECARBOXYLASE ALPHA CHAIN"/>
    <property type="match status" value="1"/>
</dbReference>
<evidence type="ECO:0000256" key="4">
    <source>
        <dbReference type="ARBA" id="ARBA00022516"/>
    </source>
</evidence>
<keyword evidence="11" id="KW-0436">Ligase</keyword>
<sequence>MSDKKDHKDHGSEAAWIRELAGILEETGLTEIEIEKDNTRLRVSRQGGVAAFAAPAAAPVAAAAAPVPAAPAASHPGTVKSPMVGTAYLSPSPGADPFVREGTQVTEGQTLMIVEAMKTMNPIAAPRSGKVTNIMVSDAQPVEFDEPLLIIE</sequence>
<keyword evidence="8 9" id="KW-0092">Biotin</keyword>
<feature type="domain" description="Lipoyl-binding" evidence="10">
    <location>
        <begin position="76"/>
        <end position="152"/>
    </location>
</feature>
<comment type="pathway">
    <text evidence="2 9">Lipid metabolism; fatty acid biosynthesis.</text>
</comment>
<comment type="function">
    <text evidence="1 9">This protein is a component of the acetyl coenzyme A carboxylase complex; first, biotin carboxylase catalyzes the carboxylation of the carrier protein and then the transcarboxylase transfers the carboxyl group to form malonyl-CoA.</text>
</comment>
<evidence type="ECO:0000313" key="12">
    <source>
        <dbReference type="Proteomes" id="UP001596116"/>
    </source>
</evidence>
<evidence type="ECO:0000256" key="1">
    <source>
        <dbReference type="ARBA" id="ARBA00003761"/>
    </source>
</evidence>
<dbReference type="PANTHER" id="PTHR45266">
    <property type="entry name" value="OXALOACETATE DECARBOXYLASE ALPHA CHAIN"/>
    <property type="match status" value="1"/>
</dbReference>
<dbReference type="InterPro" id="IPR050709">
    <property type="entry name" value="Biotin_Carboxyl_Carrier/Decarb"/>
</dbReference>
<dbReference type="Pfam" id="PF00364">
    <property type="entry name" value="Biotin_lipoyl"/>
    <property type="match status" value="1"/>
</dbReference>
<proteinExistence type="predicted"/>
<gene>
    <name evidence="11" type="primary">accB</name>
    <name evidence="11" type="ORF">ACFMB1_00910</name>
</gene>
<dbReference type="Gene3D" id="2.40.50.100">
    <property type="match status" value="1"/>
</dbReference>
<dbReference type="InterPro" id="IPR011053">
    <property type="entry name" value="Single_hybrid_motif"/>
</dbReference>
<dbReference type="InterPro" id="IPR001249">
    <property type="entry name" value="AcCoA_biotinCC"/>
</dbReference>
<evidence type="ECO:0000256" key="9">
    <source>
        <dbReference type="RuleBase" id="RU364072"/>
    </source>
</evidence>
<keyword evidence="12" id="KW-1185">Reference proteome</keyword>
<evidence type="ECO:0000256" key="6">
    <source>
        <dbReference type="ARBA" id="ARBA00023098"/>
    </source>
</evidence>
<keyword evidence="4 9" id="KW-0444">Lipid biosynthesis</keyword>
<comment type="caution">
    <text evidence="11">The sequence shown here is derived from an EMBL/GenBank/DDBJ whole genome shotgun (WGS) entry which is preliminary data.</text>
</comment>
<dbReference type="NCBIfam" id="TIGR00531">
    <property type="entry name" value="BCCP"/>
    <property type="match status" value="1"/>
</dbReference>
<evidence type="ECO:0000256" key="7">
    <source>
        <dbReference type="ARBA" id="ARBA00023160"/>
    </source>
</evidence>
<dbReference type="InterPro" id="IPR000089">
    <property type="entry name" value="Biotin_lipoyl"/>
</dbReference>